<gene>
    <name evidence="2" type="ORF">HOLleu_26465</name>
</gene>
<dbReference type="AlphaFoldDB" id="A0A9Q1BP43"/>
<organism evidence="2 3">
    <name type="scientific">Holothuria leucospilota</name>
    <name type="common">Black long sea cucumber</name>
    <name type="synonym">Mertensiothuria leucospilota</name>
    <dbReference type="NCBI Taxonomy" id="206669"/>
    <lineage>
        <taxon>Eukaryota</taxon>
        <taxon>Metazoa</taxon>
        <taxon>Echinodermata</taxon>
        <taxon>Eleutherozoa</taxon>
        <taxon>Echinozoa</taxon>
        <taxon>Holothuroidea</taxon>
        <taxon>Aspidochirotacea</taxon>
        <taxon>Aspidochirotida</taxon>
        <taxon>Holothuriidae</taxon>
        <taxon>Holothuria</taxon>
    </lineage>
</organism>
<comment type="caution">
    <text evidence="2">The sequence shown here is derived from an EMBL/GenBank/DDBJ whole genome shotgun (WGS) entry which is preliminary data.</text>
</comment>
<feature type="region of interest" description="Disordered" evidence="1">
    <location>
        <begin position="186"/>
        <end position="208"/>
    </location>
</feature>
<protein>
    <submittedName>
        <fullName evidence="2">Uncharacterized protein</fullName>
    </submittedName>
</protein>
<proteinExistence type="predicted"/>
<dbReference type="EMBL" id="JAIZAY010000013">
    <property type="protein sequence ID" value="KAJ8030143.1"/>
    <property type="molecule type" value="Genomic_DNA"/>
</dbReference>
<name>A0A9Q1BP43_HOLLE</name>
<reference evidence="2" key="1">
    <citation type="submission" date="2021-10" db="EMBL/GenBank/DDBJ databases">
        <title>Tropical sea cucumber genome reveals ecological adaptation and Cuvierian tubules defense mechanism.</title>
        <authorList>
            <person name="Chen T."/>
        </authorList>
    </citation>
    <scope>NUCLEOTIDE SEQUENCE</scope>
    <source>
        <strain evidence="2">Nanhai2018</strain>
        <tissue evidence="2">Muscle</tissue>
    </source>
</reference>
<evidence type="ECO:0000313" key="3">
    <source>
        <dbReference type="Proteomes" id="UP001152320"/>
    </source>
</evidence>
<sequence>MITTLFGKERSFVFLDNGYYGRKAFMQYVCSSVCAANLDENMMILYVKLKGLHRNMTIANAIDKQINLGETGSTDVIRNIMKNKKCFFVFDEVHELNQSPEDESTLNSKRKDPGEVTIDDVLRVSHLFQEYQNVRSLCISKNNIHATPSFPKSQVNIRISPFTSKNLTPYVANVFNCYQDFDGTNTRKSSEETEGTVDDGNKDKSSVGGHTYTEKHAICITNLILDEGNFINQIDMCPSLLILFTHTLVSDITKKAIDNVRFYIHRRSYLTRLILNCLQFQNCPSQAKYVDFELFLIKFGQASFEKSLEDTLFTETCDFISEYTRRQLEAKTSEDDFATAFAMGILKLVTNKDCSEDVTDNLYPSHDSLVKFRHNYFQEYFAAQAIASNKTANKRFLRSPALKKNDRMKRVLQFMYGTESQKRHEWLKQLVEEENWNNLIDCLFECENEDDFKKIKSALSPLMGKYTVNIIDMDQDYHGMAVARFCECLANYSVSMFGFCKLVSGLPDVSRFSYFCMFYVKCNY</sequence>
<dbReference type="Proteomes" id="UP001152320">
    <property type="component" value="Chromosome 13"/>
</dbReference>
<accession>A0A9Q1BP43</accession>
<keyword evidence="3" id="KW-1185">Reference proteome</keyword>
<evidence type="ECO:0000313" key="2">
    <source>
        <dbReference type="EMBL" id="KAJ8030143.1"/>
    </source>
</evidence>
<evidence type="ECO:0000256" key="1">
    <source>
        <dbReference type="SAM" id="MobiDB-lite"/>
    </source>
</evidence>